<dbReference type="Pfam" id="PF00111">
    <property type="entry name" value="Fer2"/>
    <property type="match status" value="1"/>
</dbReference>
<comment type="similarity">
    <text evidence="1">Belongs to the adrenodoxin/putidaredoxin family.</text>
</comment>
<keyword evidence="3" id="KW-0479">Metal-binding</keyword>
<protein>
    <submittedName>
        <fullName evidence="8">2Fe-2S ferredoxin</fullName>
    </submittedName>
</protein>
<dbReference type="InterPro" id="IPR001055">
    <property type="entry name" value="Adrenodoxin-like"/>
</dbReference>
<dbReference type="InterPro" id="IPR036010">
    <property type="entry name" value="2Fe-2S_ferredoxin-like_sf"/>
</dbReference>
<accession>A0A146KVR0</accession>
<dbReference type="Gene3D" id="3.10.20.30">
    <property type="match status" value="1"/>
</dbReference>
<comment type="cofactor">
    <cofactor evidence="6">
        <name>[2Fe-2S] cluster</name>
        <dbReference type="ChEBI" id="CHEBI:190135"/>
    </cofactor>
</comment>
<dbReference type="EMBL" id="GDHC01018045">
    <property type="protein sequence ID" value="JAQ00584.1"/>
    <property type="molecule type" value="Transcribed_RNA"/>
</dbReference>
<dbReference type="InterPro" id="IPR012675">
    <property type="entry name" value="Beta-grasp_dom_sf"/>
</dbReference>
<dbReference type="GO" id="GO:0046872">
    <property type="term" value="F:metal ion binding"/>
    <property type="evidence" value="ECO:0007669"/>
    <property type="project" value="UniProtKB-KW"/>
</dbReference>
<dbReference type="GO" id="GO:0009055">
    <property type="term" value="F:electron transfer activity"/>
    <property type="evidence" value="ECO:0007669"/>
    <property type="project" value="TreeGrafter"/>
</dbReference>
<dbReference type="InterPro" id="IPR018298">
    <property type="entry name" value="Adrenodoxin_Fe-S_BS"/>
</dbReference>
<dbReference type="PANTHER" id="PTHR23426">
    <property type="entry name" value="FERREDOXIN/ADRENODOXIN"/>
    <property type="match status" value="1"/>
</dbReference>
<keyword evidence="4" id="KW-0408">Iron</keyword>
<evidence type="ECO:0000256" key="6">
    <source>
        <dbReference type="ARBA" id="ARBA00034078"/>
    </source>
</evidence>
<organism evidence="8">
    <name type="scientific">Lygus hesperus</name>
    <name type="common">Western plant bug</name>
    <dbReference type="NCBI Taxonomy" id="30085"/>
    <lineage>
        <taxon>Eukaryota</taxon>
        <taxon>Metazoa</taxon>
        <taxon>Ecdysozoa</taxon>
        <taxon>Arthropoda</taxon>
        <taxon>Hexapoda</taxon>
        <taxon>Insecta</taxon>
        <taxon>Pterygota</taxon>
        <taxon>Neoptera</taxon>
        <taxon>Paraneoptera</taxon>
        <taxon>Hemiptera</taxon>
        <taxon>Heteroptera</taxon>
        <taxon>Panheteroptera</taxon>
        <taxon>Cimicomorpha</taxon>
        <taxon>Miridae</taxon>
        <taxon>Mirini</taxon>
        <taxon>Lygus</taxon>
    </lineage>
</organism>
<dbReference type="PRINTS" id="PR00355">
    <property type="entry name" value="ADRENODOXIN"/>
</dbReference>
<evidence type="ECO:0000256" key="4">
    <source>
        <dbReference type="ARBA" id="ARBA00023004"/>
    </source>
</evidence>
<dbReference type="PANTHER" id="PTHR23426:SF65">
    <property type="entry name" value="FERREDOXIN-2, MITOCHONDRIAL"/>
    <property type="match status" value="1"/>
</dbReference>
<dbReference type="GO" id="GO:0005739">
    <property type="term" value="C:mitochondrion"/>
    <property type="evidence" value="ECO:0007669"/>
    <property type="project" value="TreeGrafter"/>
</dbReference>
<feature type="domain" description="2Fe-2S ferredoxin-type" evidence="7">
    <location>
        <begin position="47"/>
        <end position="146"/>
    </location>
</feature>
<evidence type="ECO:0000256" key="2">
    <source>
        <dbReference type="ARBA" id="ARBA00022714"/>
    </source>
</evidence>
<evidence type="ECO:0000259" key="7">
    <source>
        <dbReference type="PROSITE" id="PS51085"/>
    </source>
</evidence>
<evidence type="ECO:0000256" key="1">
    <source>
        <dbReference type="ARBA" id="ARBA00010914"/>
    </source>
</evidence>
<evidence type="ECO:0000256" key="3">
    <source>
        <dbReference type="ARBA" id="ARBA00022723"/>
    </source>
</evidence>
<keyword evidence="5" id="KW-0411">Iron-sulfur</keyword>
<sequence>MCTVTTTAAMRSCYSSSVSSSSPPEAVAIVHNNITISNSNEARTVPGKVRVTAHAGLSSSAPVKQFDAPVGMTLMEAIRDIAKMDIEAACDGTCACSTCHVILSSPSYAKLPCKPSEDEMDMLDLAPSVCNTSRLSCQITLTADVG</sequence>
<evidence type="ECO:0000256" key="5">
    <source>
        <dbReference type="ARBA" id="ARBA00023014"/>
    </source>
</evidence>
<keyword evidence="2" id="KW-0001">2Fe-2S</keyword>
<dbReference type="GO" id="GO:0051537">
    <property type="term" value="F:2 iron, 2 sulfur cluster binding"/>
    <property type="evidence" value="ECO:0007669"/>
    <property type="project" value="UniProtKB-KW"/>
</dbReference>
<dbReference type="GO" id="GO:0140647">
    <property type="term" value="P:P450-containing electron transport chain"/>
    <property type="evidence" value="ECO:0007669"/>
    <property type="project" value="InterPro"/>
</dbReference>
<proteinExistence type="inferred from homology"/>
<dbReference type="AlphaFoldDB" id="A0A146KVR0"/>
<reference evidence="8" key="1">
    <citation type="journal article" date="2016" name="Gigascience">
        <title>De novo construction of an expanded transcriptome assembly for the western tarnished plant bug, Lygus hesperus.</title>
        <authorList>
            <person name="Tassone E.E."/>
            <person name="Geib S.M."/>
            <person name="Hall B."/>
            <person name="Fabrick J.A."/>
            <person name="Brent C.S."/>
            <person name="Hull J.J."/>
        </authorList>
    </citation>
    <scope>NUCLEOTIDE SEQUENCE</scope>
</reference>
<dbReference type="InterPro" id="IPR001041">
    <property type="entry name" value="2Fe-2S_ferredoxin-type"/>
</dbReference>
<gene>
    <name evidence="8" type="primary">fdxB</name>
    <name evidence="8" type="ORF">g.24548</name>
</gene>
<dbReference type="PROSITE" id="PS00814">
    <property type="entry name" value="ADX"/>
    <property type="match status" value="1"/>
</dbReference>
<dbReference type="PROSITE" id="PS51085">
    <property type="entry name" value="2FE2S_FER_2"/>
    <property type="match status" value="1"/>
</dbReference>
<dbReference type="SUPFAM" id="SSF54292">
    <property type="entry name" value="2Fe-2S ferredoxin-like"/>
    <property type="match status" value="1"/>
</dbReference>
<dbReference type="CDD" id="cd00207">
    <property type="entry name" value="fer2"/>
    <property type="match status" value="1"/>
</dbReference>
<name>A0A146KVR0_LYGHE</name>
<evidence type="ECO:0000313" key="8">
    <source>
        <dbReference type="EMBL" id="JAQ00584.1"/>
    </source>
</evidence>